<dbReference type="InterPro" id="IPR023213">
    <property type="entry name" value="CAT-like_dom_sf"/>
</dbReference>
<proteinExistence type="inferred from homology"/>
<evidence type="ECO:0000256" key="2">
    <source>
        <dbReference type="ARBA" id="ARBA00022679"/>
    </source>
</evidence>
<keyword evidence="2 4" id="KW-0808">Transferase</keyword>
<dbReference type="PANTHER" id="PTHR31147">
    <property type="entry name" value="ACYL TRANSFERASE 4"/>
    <property type="match status" value="1"/>
</dbReference>
<dbReference type="STRING" id="337451.A0A443NU91"/>
<comment type="similarity">
    <text evidence="1">Belongs to the plant acyltransferase family.</text>
</comment>
<protein>
    <submittedName>
        <fullName evidence="4">Methanol O-anthraniloyltransferase-like protein</fullName>
    </submittedName>
</protein>
<keyword evidence="5" id="KW-1185">Reference proteome</keyword>
<dbReference type="GO" id="GO:0016746">
    <property type="term" value="F:acyltransferase activity"/>
    <property type="evidence" value="ECO:0007669"/>
    <property type="project" value="UniProtKB-KW"/>
</dbReference>
<evidence type="ECO:0000256" key="1">
    <source>
        <dbReference type="ARBA" id="ARBA00009861"/>
    </source>
</evidence>
<evidence type="ECO:0000313" key="4">
    <source>
        <dbReference type="EMBL" id="RWR82083.1"/>
    </source>
</evidence>
<dbReference type="InterPro" id="IPR050898">
    <property type="entry name" value="Plant_acyltransferase"/>
</dbReference>
<sequence>MNGFQARSRTIAGGILTFSELTNLTCGGFIIGLRFNHAICDSTGAAQFMRAVIEMGLGASAPSILYPCGTESSSMPKTHLESRSVITCKYKFEKITKNKKDYRW</sequence>
<organism evidence="4 5">
    <name type="scientific">Cinnamomum micranthum f. kanehirae</name>
    <dbReference type="NCBI Taxonomy" id="337451"/>
    <lineage>
        <taxon>Eukaryota</taxon>
        <taxon>Viridiplantae</taxon>
        <taxon>Streptophyta</taxon>
        <taxon>Embryophyta</taxon>
        <taxon>Tracheophyta</taxon>
        <taxon>Spermatophyta</taxon>
        <taxon>Magnoliopsida</taxon>
        <taxon>Magnoliidae</taxon>
        <taxon>Laurales</taxon>
        <taxon>Lauraceae</taxon>
        <taxon>Cinnamomum</taxon>
    </lineage>
</organism>
<comment type="caution">
    <text evidence="4">The sequence shown here is derived from an EMBL/GenBank/DDBJ whole genome shotgun (WGS) entry which is preliminary data.</text>
</comment>
<evidence type="ECO:0000313" key="5">
    <source>
        <dbReference type="Proteomes" id="UP000283530"/>
    </source>
</evidence>
<dbReference type="Gene3D" id="3.30.559.10">
    <property type="entry name" value="Chloramphenicol acetyltransferase-like domain"/>
    <property type="match status" value="1"/>
</dbReference>
<keyword evidence="3" id="KW-0012">Acyltransferase</keyword>
<dbReference type="EMBL" id="QPKB01000004">
    <property type="protein sequence ID" value="RWR82083.1"/>
    <property type="molecule type" value="Genomic_DNA"/>
</dbReference>
<dbReference type="AlphaFoldDB" id="A0A443NU91"/>
<dbReference type="Pfam" id="PF02458">
    <property type="entry name" value="Transferase"/>
    <property type="match status" value="1"/>
</dbReference>
<evidence type="ECO:0000256" key="3">
    <source>
        <dbReference type="ARBA" id="ARBA00023315"/>
    </source>
</evidence>
<name>A0A443NU91_9MAGN</name>
<gene>
    <name evidence="4" type="ORF">CKAN_01079200</name>
</gene>
<dbReference type="Proteomes" id="UP000283530">
    <property type="component" value="Unassembled WGS sequence"/>
</dbReference>
<dbReference type="PANTHER" id="PTHR31147:SF1">
    <property type="entry name" value="ACYL TRANSFERASE 4"/>
    <property type="match status" value="1"/>
</dbReference>
<dbReference type="OrthoDB" id="1483986at2759"/>
<reference evidence="4 5" key="1">
    <citation type="journal article" date="2019" name="Nat. Plants">
        <title>Stout camphor tree genome fills gaps in understanding of flowering plant genome evolution.</title>
        <authorList>
            <person name="Chaw S.M."/>
            <person name="Liu Y.C."/>
            <person name="Wu Y.W."/>
            <person name="Wang H.Y."/>
            <person name="Lin C.I."/>
            <person name="Wu C.S."/>
            <person name="Ke H.M."/>
            <person name="Chang L.Y."/>
            <person name="Hsu C.Y."/>
            <person name="Yang H.T."/>
            <person name="Sudianto E."/>
            <person name="Hsu M.H."/>
            <person name="Wu K.P."/>
            <person name="Wang L.N."/>
            <person name="Leebens-Mack J.H."/>
            <person name="Tsai I.J."/>
        </authorList>
    </citation>
    <scope>NUCLEOTIDE SEQUENCE [LARGE SCALE GENOMIC DNA]</scope>
    <source>
        <strain evidence="5">cv. Chaw 1501</strain>
        <tissue evidence="4">Young leaves</tissue>
    </source>
</reference>
<accession>A0A443NU91</accession>